<comment type="caution">
    <text evidence="2">The sequence shown here is derived from an EMBL/GenBank/DDBJ whole genome shotgun (WGS) entry which is preliminary data.</text>
</comment>
<proteinExistence type="predicted"/>
<dbReference type="InterPro" id="IPR058110">
    <property type="entry name" value="GCG_CRPN_dom"/>
</dbReference>
<feature type="signal peptide" evidence="1">
    <location>
        <begin position="1"/>
        <end position="20"/>
    </location>
</feature>
<gene>
    <name evidence="2" type="ORF">ABID43_003302</name>
</gene>
<dbReference type="EMBL" id="JBEPMM010000009">
    <property type="protein sequence ID" value="MET3693751.1"/>
    <property type="molecule type" value="Genomic_DNA"/>
</dbReference>
<protein>
    <submittedName>
        <fullName evidence="2">Uncharacterized protein</fullName>
    </submittedName>
</protein>
<name>A0ABV2LAJ8_9HYPH</name>
<evidence type="ECO:0000256" key="1">
    <source>
        <dbReference type="SAM" id="SignalP"/>
    </source>
</evidence>
<dbReference type="NCBIfam" id="NF047412">
    <property type="entry name" value="sig_GCG_CRPN_rpt"/>
    <property type="match status" value="1"/>
</dbReference>
<evidence type="ECO:0000313" key="3">
    <source>
        <dbReference type="Proteomes" id="UP001549145"/>
    </source>
</evidence>
<keyword evidence="1" id="KW-0732">Signal</keyword>
<evidence type="ECO:0000313" key="2">
    <source>
        <dbReference type="EMBL" id="MET3693751.1"/>
    </source>
</evidence>
<feature type="chain" id="PRO_5046475169" evidence="1">
    <location>
        <begin position="21"/>
        <end position="99"/>
    </location>
</feature>
<accession>A0ABV2LAJ8</accession>
<keyword evidence="3" id="KW-1185">Reference proteome</keyword>
<dbReference type="Proteomes" id="UP001549145">
    <property type="component" value="Unassembled WGS sequence"/>
</dbReference>
<organism evidence="2 3">
    <name type="scientific">Methylobacterium goesingense</name>
    <dbReference type="NCBI Taxonomy" id="243690"/>
    <lineage>
        <taxon>Bacteria</taxon>
        <taxon>Pseudomonadati</taxon>
        <taxon>Pseudomonadota</taxon>
        <taxon>Alphaproteobacteria</taxon>
        <taxon>Hyphomicrobiales</taxon>
        <taxon>Methylobacteriaceae</taxon>
        <taxon>Methylobacterium</taxon>
    </lineage>
</organism>
<dbReference type="RefSeq" id="WP_238281992.1">
    <property type="nucleotide sequence ID" value="NZ_BPQL01000147.1"/>
</dbReference>
<reference evidence="2 3" key="1">
    <citation type="submission" date="2024-06" db="EMBL/GenBank/DDBJ databases">
        <title>Genomic Encyclopedia of Type Strains, Phase IV (KMG-IV): sequencing the most valuable type-strain genomes for metagenomic binning, comparative biology and taxonomic classification.</title>
        <authorList>
            <person name="Goeker M."/>
        </authorList>
    </citation>
    <scope>NUCLEOTIDE SEQUENCE [LARGE SCALE GENOMIC DNA]</scope>
    <source>
        <strain evidence="2 3">DSM 21331</strain>
    </source>
</reference>
<sequence length="99" mass="11327">MRLKLAGAAVLALGTLAATAGGAEARDGCGPGGHRGYYGYCRPNVVYRPVVVRPIVYGYRRVGWYSPRWHRWGGYRHVGYHRPWGWHGGYRHVGWHHRW</sequence>